<proteinExistence type="predicted"/>
<reference evidence="1 2" key="1">
    <citation type="submission" date="2016-03" db="EMBL/GenBank/DDBJ databases">
        <title>Pediococcus and Lactobacillus from brewery environment - whole genome sequencing and assembly.</title>
        <authorList>
            <person name="Behr J."/>
            <person name="Geissler A.J."/>
            <person name="Vogel R.F."/>
        </authorList>
    </citation>
    <scope>NUCLEOTIDE SEQUENCE [LARGE SCALE GENOMIC DNA]</scope>
    <source>
        <strain evidence="1 2">TMW 1.1989</strain>
    </source>
</reference>
<dbReference type="KEGG" id="lbt:AYR52_09575"/>
<dbReference type="OrthoDB" id="2303069at2"/>
<dbReference type="EMBL" id="CP014873">
    <property type="protein sequence ID" value="ANK62021.1"/>
    <property type="molecule type" value="Genomic_DNA"/>
</dbReference>
<evidence type="ECO:0000313" key="1">
    <source>
        <dbReference type="EMBL" id="ANK62021.1"/>
    </source>
</evidence>
<protein>
    <submittedName>
        <fullName evidence="1">Uncharacterized protein</fullName>
    </submittedName>
</protein>
<sequence>MLDDRLLGQTFQLTTSDLQGVIEFYGIWYHYLVEDTATAGDTVTIVRVTPLLLYVRKQETNLEY</sequence>
<dbReference type="AlphaFoldDB" id="A0A192H247"/>
<name>A0A192H247_9LACO</name>
<dbReference type="RefSeq" id="WP_068225801.1">
    <property type="nucleotide sequence ID" value="NZ_CP014623.1"/>
</dbReference>
<accession>A0A192H247</accession>
<keyword evidence="2" id="KW-1185">Reference proteome</keyword>
<dbReference type="GeneID" id="42981424"/>
<evidence type="ECO:0000313" key="2">
    <source>
        <dbReference type="Proteomes" id="UP000078582"/>
    </source>
</evidence>
<organism evidence="1 2">
    <name type="scientific">Loigolactobacillus backii</name>
    <dbReference type="NCBI Taxonomy" id="375175"/>
    <lineage>
        <taxon>Bacteria</taxon>
        <taxon>Bacillati</taxon>
        <taxon>Bacillota</taxon>
        <taxon>Bacilli</taxon>
        <taxon>Lactobacillales</taxon>
        <taxon>Lactobacillaceae</taxon>
        <taxon>Loigolactobacillus</taxon>
    </lineage>
</organism>
<dbReference type="Proteomes" id="UP000078582">
    <property type="component" value="Chromosome"/>
</dbReference>
<gene>
    <name evidence="1" type="ORF">AYR53_04110</name>
</gene>